<dbReference type="InterPro" id="IPR051449">
    <property type="entry name" value="ABC-2_transporter_component"/>
</dbReference>
<evidence type="ECO:0000313" key="9">
    <source>
        <dbReference type="Proteomes" id="UP000223913"/>
    </source>
</evidence>
<gene>
    <name evidence="8" type="ORF">CRP01_26980</name>
</gene>
<name>A0A2D0N485_FLAN2</name>
<keyword evidence="3 6" id="KW-0812">Transmembrane</keyword>
<feature type="transmembrane region" description="Helical" evidence="6">
    <location>
        <begin position="389"/>
        <end position="409"/>
    </location>
</feature>
<keyword evidence="5 6" id="KW-0472">Membrane</keyword>
<feature type="domain" description="ABC-2 type transporter transmembrane" evidence="7">
    <location>
        <begin position="19"/>
        <end position="410"/>
    </location>
</feature>
<evidence type="ECO:0000256" key="3">
    <source>
        <dbReference type="ARBA" id="ARBA00022692"/>
    </source>
</evidence>
<dbReference type="RefSeq" id="WP_099153168.1">
    <property type="nucleotide sequence ID" value="NZ_PDUD01000032.1"/>
</dbReference>
<organism evidence="8 9">
    <name type="scientific">Flavilitoribacter nigricans (strain ATCC 23147 / DSM 23189 / NBRC 102662 / NCIMB 1420 / SS-2)</name>
    <name type="common">Lewinella nigricans</name>
    <dbReference type="NCBI Taxonomy" id="1122177"/>
    <lineage>
        <taxon>Bacteria</taxon>
        <taxon>Pseudomonadati</taxon>
        <taxon>Bacteroidota</taxon>
        <taxon>Saprospiria</taxon>
        <taxon>Saprospirales</taxon>
        <taxon>Lewinellaceae</taxon>
        <taxon>Flavilitoribacter</taxon>
    </lineage>
</organism>
<dbReference type="PANTHER" id="PTHR30294:SF29">
    <property type="entry name" value="MULTIDRUG ABC TRANSPORTER PERMEASE YBHS-RELATED"/>
    <property type="match status" value="1"/>
</dbReference>
<comment type="subcellular location">
    <subcellularLocation>
        <location evidence="1">Cell membrane</location>
        <topology evidence="1">Multi-pass membrane protein</topology>
    </subcellularLocation>
</comment>
<keyword evidence="4 6" id="KW-1133">Transmembrane helix</keyword>
<sequence length="438" mass="48878">MDKLWLIIKREYLTRVKRRSFILATLLTPLAMGLFIVVITVIFSYESDDTKRIAIVDEGKILAGNIASDGNIFFRKMDTDLETLKQNLPQEDYNGILYLPPVADVLDNNYEIYFYSDEKLTLDLEPVILRGVSRALREYKINALSLDKRQLEALDTDIELEPRPITAAAENNTGKLASKIAAAMGFVMGFVMYLTVFIYGMMVMRSVMEEKTNRIVEVMISSVKPFQLMMGKIIGVGAVGLTQLAIWLILFPVILVISSLFFGVDPSQMEAPAGAGQIDPEETQAMVTQIMAEISNLNWWVIIPLFVAYFLGGYFIYASLFAAVGSAMGDDLGEGQSLTIPITIPVLLAFYIMIATVEAPNSSLAVWSSIFPLFSPIVMAARIPYDPPAWQLLVSILLLIGTAIGLVWLSGRIYRIGILMYGKKTSLKELVRWLFVKM</sequence>
<feature type="transmembrane region" description="Helical" evidence="6">
    <location>
        <begin position="21"/>
        <end position="43"/>
    </location>
</feature>
<evidence type="ECO:0000313" key="8">
    <source>
        <dbReference type="EMBL" id="PHN03331.1"/>
    </source>
</evidence>
<evidence type="ECO:0000256" key="2">
    <source>
        <dbReference type="ARBA" id="ARBA00022475"/>
    </source>
</evidence>
<keyword evidence="9" id="KW-1185">Reference proteome</keyword>
<evidence type="ECO:0000256" key="1">
    <source>
        <dbReference type="ARBA" id="ARBA00004651"/>
    </source>
</evidence>
<dbReference type="Pfam" id="PF12698">
    <property type="entry name" value="ABC2_membrane_3"/>
    <property type="match status" value="1"/>
</dbReference>
<evidence type="ECO:0000256" key="4">
    <source>
        <dbReference type="ARBA" id="ARBA00022989"/>
    </source>
</evidence>
<comment type="caution">
    <text evidence="8">The sequence shown here is derived from an EMBL/GenBank/DDBJ whole genome shotgun (WGS) entry which is preliminary data.</text>
</comment>
<dbReference type="InterPro" id="IPR013525">
    <property type="entry name" value="ABC2_TM"/>
</dbReference>
<proteinExistence type="predicted"/>
<evidence type="ECO:0000259" key="7">
    <source>
        <dbReference type="Pfam" id="PF12698"/>
    </source>
</evidence>
<dbReference type="OrthoDB" id="9768837at2"/>
<dbReference type="Proteomes" id="UP000223913">
    <property type="component" value="Unassembled WGS sequence"/>
</dbReference>
<feature type="transmembrane region" description="Helical" evidence="6">
    <location>
        <begin position="244"/>
        <end position="264"/>
    </location>
</feature>
<reference evidence="8 9" key="1">
    <citation type="submission" date="2017-10" db="EMBL/GenBank/DDBJ databases">
        <title>The draft genome sequence of Lewinella nigricans NBRC 102662.</title>
        <authorList>
            <person name="Wang K."/>
        </authorList>
    </citation>
    <scope>NUCLEOTIDE SEQUENCE [LARGE SCALE GENOMIC DNA]</scope>
    <source>
        <strain evidence="8 9">NBRC 102662</strain>
    </source>
</reference>
<dbReference type="AlphaFoldDB" id="A0A2D0N485"/>
<feature type="transmembrane region" description="Helical" evidence="6">
    <location>
        <begin position="297"/>
        <end position="318"/>
    </location>
</feature>
<evidence type="ECO:0000256" key="6">
    <source>
        <dbReference type="SAM" id="Phobius"/>
    </source>
</evidence>
<dbReference type="SUPFAM" id="SSF53850">
    <property type="entry name" value="Periplasmic binding protein-like II"/>
    <property type="match status" value="1"/>
</dbReference>
<keyword evidence="2" id="KW-1003">Cell membrane</keyword>
<feature type="transmembrane region" description="Helical" evidence="6">
    <location>
        <begin position="338"/>
        <end position="357"/>
    </location>
</feature>
<dbReference type="GO" id="GO:0140359">
    <property type="term" value="F:ABC-type transporter activity"/>
    <property type="evidence" value="ECO:0007669"/>
    <property type="project" value="InterPro"/>
</dbReference>
<protein>
    <recommendedName>
        <fullName evidence="7">ABC-2 type transporter transmembrane domain-containing protein</fullName>
    </recommendedName>
</protein>
<dbReference type="Gene3D" id="3.40.190.10">
    <property type="entry name" value="Periplasmic binding protein-like II"/>
    <property type="match status" value="1"/>
</dbReference>
<evidence type="ECO:0000256" key="5">
    <source>
        <dbReference type="ARBA" id="ARBA00023136"/>
    </source>
</evidence>
<feature type="transmembrane region" description="Helical" evidence="6">
    <location>
        <begin position="180"/>
        <end position="203"/>
    </location>
</feature>
<accession>A0A2D0N485</accession>
<dbReference type="EMBL" id="PDUD01000032">
    <property type="protein sequence ID" value="PHN03331.1"/>
    <property type="molecule type" value="Genomic_DNA"/>
</dbReference>
<dbReference type="PANTHER" id="PTHR30294">
    <property type="entry name" value="MEMBRANE COMPONENT OF ABC TRANSPORTER YHHJ-RELATED"/>
    <property type="match status" value="1"/>
</dbReference>
<dbReference type="GO" id="GO:0005886">
    <property type="term" value="C:plasma membrane"/>
    <property type="evidence" value="ECO:0007669"/>
    <property type="project" value="UniProtKB-SubCell"/>
</dbReference>